<evidence type="ECO:0000256" key="2">
    <source>
        <dbReference type="SAM" id="MobiDB-lite"/>
    </source>
</evidence>
<protein>
    <submittedName>
        <fullName evidence="3">RING finger protein 214 isoform 1</fullName>
    </submittedName>
</protein>
<dbReference type="PANTHER" id="PTHR15727">
    <property type="entry name" value="RING FINGER PROTEIN 214"/>
    <property type="match status" value="1"/>
</dbReference>
<sequence>MMAASEVAGVVATAPSPPDSSSSVCASKPDEGLPDGLSPKDPAQKHQNSSLSSVSSQTITKENNRNAQLEHSEQNPGSSAGDTSAAHRAVLGENLMATALCLSGGGSQSDSKDMANTAGEEGDTCLRESPHPGTRSLKAGCHTKQPASGNCPEEKAPQASVLKEGSRDTGLDFRPVVPPANGVEGVRVEQDDDQDSSSLKLSQNIAVQTDFKTADSEVNTDQDIEKNLDKMMTERTLLKERYQEVLDKQRQVENQLQVQLKQLQQRREEEMKNHQVFCFY</sequence>
<feature type="compositionally biased region" description="Low complexity" evidence="2">
    <location>
        <begin position="10"/>
        <end position="27"/>
    </location>
</feature>
<feature type="region of interest" description="Disordered" evidence="2">
    <location>
        <begin position="101"/>
        <end position="199"/>
    </location>
</feature>
<proteinExistence type="predicted"/>
<evidence type="ECO:0000313" key="3">
    <source>
        <dbReference type="EMBL" id="HDB80758.1"/>
    </source>
</evidence>
<name>A0A480VCF9_PIG</name>
<feature type="coiled-coil region" evidence="1">
    <location>
        <begin position="235"/>
        <end position="273"/>
    </location>
</feature>
<feature type="compositionally biased region" description="Basic and acidic residues" evidence="2">
    <location>
        <begin position="62"/>
        <end position="73"/>
    </location>
</feature>
<keyword evidence="1" id="KW-0175">Coiled coil</keyword>
<accession>A0A480VCF9</accession>
<dbReference type="EMBL" id="DQIR01225281">
    <property type="protein sequence ID" value="HDB80758.1"/>
    <property type="molecule type" value="Transcribed_RNA"/>
</dbReference>
<evidence type="ECO:0000256" key="1">
    <source>
        <dbReference type="SAM" id="Coils"/>
    </source>
</evidence>
<organism evidence="3">
    <name type="scientific">Sus scrofa</name>
    <name type="common">Pig</name>
    <dbReference type="NCBI Taxonomy" id="9823"/>
    <lineage>
        <taxon>Eukaryota</taxon>
        <taxon>Metazoa</taxon>
        <taxon>Chordata</taxon>
        <taxon>Craniata</taxon>
        <taxon>Vertebrata</taxon>
        <taxon>Euteleostomi</taxon>
        <taxon>Mammalia</taxon>
        <taxon>Eutheria</taxon>
        <taxon>Laurasiatheria</taxon>
        <taxon>Artiodactyla</taxon>
        <taxon>Suina</taxon>
        <taxon>Suidae</taxon>
        <taxon>Sus</taxon>
    </lineage>
</organism>
<dbReference type="AlphaFoldDB" id="A0A480VCF9"/>
<reference evidence="3" key="1">
    <citation type="journal article" date="2019" name="PeerJ">
        <title>Genes of the pig, Sus scrofa, reconstructed with EvidentialGene.</title>
        <authorList>
            <person name="Gilbert D.G."/>
        </authorList>
    </citation>
    <scope>NUCLEOTIDE SEQUENCE</scope>
</reference>
<feature type="region of interest" description="Disordered" evidence="2">
    <location>
        <begin position="1"/>
        <end position="89"/>
    </location>
</feature>
<dbReference type="EMBL" id="DQIR01311803">
    <property type="protein sequence ID" value="HDC67281.1"/>
    <property type="molecule type" value="Transcribed_RNA"/>
</dbReference>
<dbReference type="PANTHER" id="PTHR15727:SF3">
    <property type="entry name" value="RING FINGER PROTEIN 214"/>
    <property type="match status" value="1"/>
</dbReference>